<feature type="signal peptide" evidence="2">
    <location>
        <begin position="1"/>
        <end position="28"/>
    </location>
</feature>
<evidence type="ECO:0000259" key="3">
    <source>
        <dbReference type="Pfam" id="PF12697"/>
    </source>
</evidence>
<dbReference type="InterPro" id="IPR029058">
    <property type="entry name" value="AB_hydrolase_fold"/>
</dbReference>
<dbReference type="InterPro" id="IPR053145">
    <property type="entry name" value="AB_hydrolase_Est10"/>
</dbReference>
<evidence type="ECO:0000313" key="6">
    <source>
        <dbReference type="Proteomes" id="UP000823619"/>
    </source>
</evidence>
<comment type="caution">
    <text evidence="5">The sequence shown here is derived from an EMBL/GenBank/DDBJ whole genome shotgun (WGS) entry which is preliminary data.</text>
</comment>
<evidence type="ECO:0000313" key="5">
    <source>
        <dbReference type="EMBL" id="MBO8445885.1"/>
    </source>
</evidence>
<protein>
    <submittedName>
        <fullName evidence="5">Alpha/beta fold hydrolase</fullName>
    </submittedName>
</protein>
<name>A0A9D9EFG8_9BACT</name>
<dbReference type="EMBL" id="JADIMO010000119">
    <property type="protein sequence ID" value="MBO8445885.1"/>
    <property type="molecule type" value="Genomic_DNA"/>
</dbReference>
<reference evidence="5" key="1">
    <citation type="submission" date="2020-10" db="EMBL/GenBank/DDBJ databases">
        <authorList>
            <person name="Gilroy R."/>
        </authorList>
    </citation>
    <scope>NUCLEOTIDE SEQUENCE</scope>
    <source>
        <strain evidence="5">D5-748</strain>
    </source>
</reference>
<dbReference type="Proteomes" id="UP000823619">
    <property type="component" value="Unassembled WGS sequence"/>
</dbReference>
<proteinExistence type="predicted"/>
<organism evidence="5 6">
    <name type="scientific">Candidatus Cryptobacteroides merdavium</name>
    <dbReference type="NCBI Taxonomy" id="2840769"/>
    <lineage>
        <taxon>Bacteria</taxon>
        <taxon>Pseudomonadati</taxon>
        <taxon>Bacteroidota</taxon>
        <taxon>Bacteroidia</taxon>
        <taxon>Bacteroidales</taxon>
        <taxon>Candidatus Cryptobacteroides</taxon>
    </lineage>
</organism>
<feature type="chain" id="PRO_5038869571" evidence="2">
    <location>
        <begin position="29"/>
        <end position="492"/>
    </location>
</feature>
<feature type="domain" description="DUF3887" evidence="4">
    <location>
        <begin position="43"/>
        <end position="128"/>
    </location>
</feature>
<dbReference type="InterPro" id="IPR000073">
    <property type="entry name" value="AB_hydrolase_1"/>
</dbReference>
<dbReference type="Pfam" id="PF13026">
    <property type="entry name" value="DUF3887"/>
    <property type="match status" value="1"/>
</dbReference>
<reference evidence="5" key="2">
    <citation type="journal article" date="2021" name="PeerJ">
        <title>Extensive microbial diversity within the chicken gut microbiome revealed by metagenomics and culture.</title>
        <authorList>
            <person name="Gilroy R."/>
            <person name="Ravi A."/>
            <person name="Getino M."/>
            <person name="Pursley I."/>
            <person name="Horton D.L."/>
            <person name="Alikhan N.F."/>
            <person name="Baker D."/>
            <person name="Gharbi K."/>
            <person name="Hall N."/>
            <person name="Watson M."/>
            <person name="Adriaenssens E.M."/>
            <person name="Foster-Nyarko E."/>
            <person name="Jarju S."/>
            <person name="Secka A."/>
            <person name="Antonio M."/>
            <person name="Oren A."/>
            <person name="Chaudhuri R.R."/>
            <person name="La Ragione R."/>
            <person name="Hildebrand F."/>
            <person name="Pallen M.J."/>
        </authorList>
    </citation>
    <scope>NUCLEOTIDE SEQUENCE</scope>
    <source>
        <strain evidence="5">D5-748</strain>
    </source>
</reference>
<evidence type="ECO:0000256" key="2">
    <source>
        <dbReference type="SAM" id="SignalP"/>
    </source>
</evidence>
<feature type="compositionally biased region" description="Basic and acidic residues" evidence="1">
    <location>
        <begin position="160"/>
        <end position="169"/>
    </location>
</feature>
<evidence type="ECO:0000256" key="1">
    <source>
        <dbReference type="SAM" id="MobiDB-lite"/>
    </source>
</evidence>
<dbReference type="GO" id="GO:0052689">
    <property type="term" value="F:carboxylic ester hydrolase activity"/>
    <property type="evidence" value="ECO:0007669"/>
    <property type="project" value="TreeGrafter"/>
</dbReference>
<dbReference type="PANTHER" id="PTHR43265:SF1">
    <property type="entry name" value="ESTERASE ESTD"/>
    <property type="match status" value="1"/>
</dbReference>
<evidence type="ECO:0000259" key="4">
    <source>
        <dbReference type="Pfam" id="PF13026"/>
    </source>
</evidence>
<sequence>MKIFTHSRQVLIFLLLISLSITSLTAHARSAAQDTPETPQEIVFSLLKDGNGKMLYFMCDSQVQQAVDIGSLNSLWKNLEAQAGKYVSHGQWQDFPGLEGAVYSNISFENEKMALLIVFNEDGMVSGLRILPPLEDNDEDEAGRNADTAAVRNDAEENDEKSTTQKNMEDTAADWNVTECAVQTKSWTLPALLTGPDSERERTPIVILVHGSGPNNKDESIGPNKVFKELAEELAAYGIASLRYDKRTLIYGHGAFSNPEKVTLAEETIDDAVSAAALAGSMGFRHIFILGHSLGAACAPLIALQCSTSGIIMMAAPARPMKEMLEEQTKVISPYNSQETMEQLRKATETIPADYLKEVDYDRMQVAQEIAGKDIPTLILQGERDYQVTMEDFGIWKEAFSTACGPEIKKTAEEAAEKATGTDDSDAAGKECVIDSDAIMKSYPGLNHIFHKGEGVPSPAEYMQKGRIPEQVIRDIAGFIHSMSKRHPAATL</sequence>
<dbReference type="AlphaFoldDB" id="A0A9D9EFG8"/>
<dbReference type="PANTHER" id="PTHR43265">
    <property type="entry name" value="ESTERASE ESTD"/>
    <property type="match status" value="1"/>
</dbReference>
<feature type="domain" description="AB hydrolase-1" evidence="3">
    <location>
        <begin position="206"/>
        <end position="345"/>
    </location>
</feature>
<accession>A0A9D9EFG8</accession>
<dbReference type="Pfam" id="PF12697">
    <property type="entry name" value="Abhydrolase_6"/>
    <property type="match status" value="1"/>
</dbReference>
<gene>
    <name evidence="5" type="ORF">IAC23_09400</name>
</gene>
<keyword evidence="5" id="KW-0378">Hydrolase</keyword>
<dbReference type="InterPro" id="IPR024981">
    <property type="entry name" value="DUF3887"/>
</dbReference>
<feature type="region of interest" description="Disordered" evidence="1">
    <location>
        <begin position="132"/>
        <end position="170"/>
    </location>
</feature>
<keyword evidence="2" id="KW-0732">Signal</keyword>
<dbReference type="Gene3D" id="3.40.50.1820">
    <property type="entry name" value="alpha/beta hydrolase"/>
    <property type="match status" value="1"/>
</dbReference>
<dbReference type="SUPFAM" id="SSF53474">
    <property type="entry name" value="alpha/beta-Hydrolases"/>
    <property type="match status" value="1"/>
</dbReference>